<dbReference type="InterPro" id="IPR001991">
    <property type="entry name" value="Na-dicarboxylate_symporter"/>
</dbReference>
<keyword evidence="5" id="KW-0769">Symport</keyword>
<dbReference type="KEGG" id="pfer:IRI77_34630"/>
<protein>
    <submittedName>
        <fullName evidence="9">Dicarboxylate/amino acid:cation symporter</fullName>
    </submittedName>
</protein>
<reference evidence="9 10" key="1">
    <citation type="submission" date="2020-10" db="EMBL/GenBank/DDBJ databases">
        <title>Complete genome sequence of Paludibaculum fermentans P105T, a facultatively anaerobic acidobacterium capable of dissimilatory Fe(III) reduction.</title>
        <authorList>
            <person name="Dedysh S.N."/>
            <person name="Beletsky A.V."/>
            <person name="Kulichevskaya I.S."/>
            <person name="Mardanov A.V."/>
            <person name="Ravin N.V."/>
        </authorList>
    </citation>
    <scope>NUCLEOTIDE SEQUENCE [LARGE SCALE GENOMIC DNA]</scope>
    <source>
        <strain evidence="9 10">P105</strain>
    </source>
</reference>
<dbReference type="GO" id="GO:0006835">
    <property type="term" value="P:dicarboxylic acid transport"/>
    <property type="evidence" value="ECO:0007669"/>
    <property type="project" value="TreeGrafter"/>
</dbReference>
<organism evidence="9 10">
    <name type="scientific">Paludibaculum fermentans</name>
    <dbReference type="NCBI Taxonomy" id="1473598"/>
    <lineage>
        <taxon>Bacteria</taxon>
        <taxon>Pseudomonadati</taxon>
        <taxon>Acidobacteriota</taxon>
        <taxon>Terriglobia</taxon>
        <taxon>Bryobacterales</taxon>
        <taxon>Bryobacteraceae</taxon>
        <taxon>Paludibaculum</taxon>
    </lineage>
</organism>
<dbReference type="AlphaFoldDB" id="A0A7S7NQC5"/>
<evidence type="ECO:0000256" key="1">
    <source>
        <dbReference type="ARBA" id="ARBA00004651"/>
    </source>
</evidence>
<comment type="subcellular location">
    <subcellularLocation>
        <location evidence="1">Cell membrane</location>
        <topology evidence="1">Multi-pass membrane protein</topology>
    </subcellularLocation>
</comment>
<evidence type="ECO:0000313" key="10">
    <source>
        <dbReference type="Proteomes" id="UP000593892"/>
    </source>
</evidence>
<feature type="transmembrane region" description="Helical" evidence="8">
    <location>
        <begin position="37"/>
        <end position="62"/>
    </location>
</feature>
<evidence type="ECO:0000256" key="2">
    <source>
        <dbReference type="ARBA" id="ARBA00022448"/>
    </source>
</evidence>
<keyword evidence="4 8" id="KW-0812">Transmembrane</keyword>
<dbReference type="GO" id="GO:0005886">
    <property type="term" value="C:plasma membrane"/>
    <property type="evidence" value="ECO:0007669"/>
    <property type="project" value="UniProtKB-SubCell"/>
</dbReference>
<dbReference type="PRINTS" id="PR00173">
    <property type="entry name" value="EDTRNSPORT"/>
</dbReference>
<dbReference type="FunFam" id="1.10.3860.10:FF:000001">
    <property type="entry name" value="C4-dicarboxylate transport protein"/>
    <property type="match status" value="1"/>
</dbReference>
<proteinExistence type="predicted"/>
<dbReference type="SUPFAM" id="SSF118215">
    <property type="entry name" value="Proton glutamate symport protein"/>
    <property type="match status" value="1"/>
</dbReference>
<dbReference type="Pfam" id="PF00375">
    <property type="entry name" value="SDF"/>
    <property type="match status" value="1"/>
</dbReference>
<sequence>MKKLSLTSWIFIAMALGIAVGHFFPDVGKQLTPVSNIFIRMIKSIIAPLLFATLVVGIAGSGSAKAMGRIGAKAIIYFEIVTTMALVVGLMFVNLLKPGVGVALQAGAPDPNLPTTHLTFASILEHTFPNSIFDSMAKGEVLQMVVFCFLFGTACTALGARAEPVVKFLQSLAEIMFEYTKYVMYLAPFGVGAAMAATIGNKGINVLGNLGKLVLTLYGALAFFVIVVLGLVIVITRIPARRFWHWVKEPYILAFSTASSEAALPMALENMQRFGVPKHIVAFVLPTGYSFNLDGSTLYLSLASVFVAQAAGVDMPLSQQIMMMLTLMLTSKGVAAVPRASLIVLAGTLATFKLPVEGIAIILGVDTLMDMARTSVNLLGNCLASAVVARWEGYDLSQPPAELEVEPAVH</sequence>
<dbReference type="PANTHER" id="PTHR42865">
    <property type="entry name" value="PROTON/GLUTAMATE-ASPARTATE SYMPORTER"/>
    <property type="match status" value="1"/>
</dbReference>
<evidence type="ECO:0000256" key="7">
    <source>
        <dbReference type="ARBA" id="ARBA00023136"/>
    </source>
</evidence>
<dbReference type="InterPro" id="IPR018107">
    <property type="entry name" value="Na-dicarboxylate_symporter_CS"/>
</dbReference>
<dbReference type="Gene3D" id="1.10.3860.10">
    <property type="entry name" value="Sodium:dicarboxylate symporter"/>
    <property type="match status" value="1"/>
</dbReference>
<evidence type="ECO:0000256" key="6">
    <source>
        <dbReference type="ARBA" id="ARBA00022989"/>
    </source>
</evidence>
<feature type="transmembrane region" description="Helical" evidence="8">
    <location>
        <begin position="213"/>
        <end position="238"/>
    </location>
</feature>
<dbReference type="RefSeq" id="WP_194449488.1">
    <property type="nucleotide sequence ID" value="NZ_CP063849.1"/>
</dbReference>
<keyword evidence="6 8" id="KW-1133">Transmembrane helix</keyword>
<feature type="transmembrane region" description="Helical" evidence="8">
    <location>
        <begin position="182"/>
        <end position="201"/>
    </location>
</feature>
<name>A0A7S7NQC5_PALFE</name>
<evidence type="ECO:0000313" key="9">
    <source>
        <dbReference type="EMBL" id="QOY87821.1"/>
    </source>
</evidence>
<feature type="transmembrane region" description="Helical" evidence="8">
    <location>
        <begin position="141"/>
        <end position="161"/>
    </location>
</feature>
<keyword evidence="3" id="KW-1003">Cell membrane</keyword>
<evidence type="ECO:0000256" key="5">
    <source>
        <dbReference type="ARBA" id="ARBA00022847"/>
    </source>
</evidence>
<feature type="transmembrane region" description="Helical" evidence="8">
    <location>
        <begin position="74"/>
        <end position="96"/>
    </location>
</feature>
<dbReference type="PROSITE" id="PS00714">
    <property type="entry name" value="NA_DICARBOXYL_SYMP_2"/>
    <property type="match status" value="1"/>
</dbReference>
<evidence type="ECO:0000256" key="4">
    <source>
        <dbReference type="ARBA" id="ARBA00022692"/>
    </source>
</evidence>
<evidence type="ECO:0000256" key="8">
    <source>
        <dbReference type="SAM" id="Phobius"/>
    </source>
</evidence>
<gene>
    <name evidence="9" type="ORF">IRI77_34630</name>
</gene>
<dbReference type="PANTHER" id="PTHR42865:SF7">
    <property type="entry name" value="PROTON_GLUTAMATE-ASPARTATE SYMPORTER"/>
    <property type="match status" value="1"/>
</dbReference>
<dbReference type="EMBL" id="CP063849">
    <property type="protein sequence ID" value="QOY87821.1"/>
    <property type="molecule type" value="Genomic_DNA"/>
</dbReference>
<evidence type="ECO:0000256" key="3">
    <source>
        <dbReference type="ARBA" id="ARBA00022475"/>
    </source>
</evidence>
<accession>A0A7S7NQC5</accession>
<keyword evidence="2" id="KW-0813">Transport</keyword>
<keyword evidence="10" id="KW-1185">Reference proteome</keyword>
<dbReference type="InterPro" id="IPR036458">
    <property type="entry name" value="Na:dicarbo_symporter_sf"/>
</dbReference>
<dbReference type="Proteomes" id="UP000593892">
    <property type="component" value="Chromosome"/>
</dbReference>
<dbReference type="GO" id="GO:0015293">
    <property type="term" value="F:symporter activity"/>
    <property type="evidence" value="ECO:0007669"/>
    <property type="project" value="UniProtKB-KW"/>
</dbReference>
<keyword evidence="7 8" id="KW-0472">Membrane</keyword>